<keyword evidence="3" id="KW-1185">Reference proteome</keyword>
<dbReference type="RefSeq" id="WP_130556214.1">
    <property type="nucleotide sequence ID" value="NZ_AP028947.1"/>
</dbReference>
<sequence>MNQSAGNRFVFLGFIAAGFTNLLGMLAASEFFTKTAFHSLSPNVFSEFGTFMVMVWGLAYLAAAKHAHNLPALCFVFAFEKAIYVYTWVVWIQANSDTLPALQDSDPLLALFYSGYGLIDLAYALFFAWAGIRALRN</sequence>
<dbReference type="AlphaFoldDB" id="A0AA86J7A4"/>
<feature type="transmembrane region" description="Helical" evidence="1">
    <location>
        <begin position="70"/>
        <end position="91"/>
    </location>
</feature>
<dbReference type="Proteomes" id="UP001329151">
    <property type="component" value="Chromosome"/>
</dbReference>
<feature type="transmembrane region" description="Helical" evidence="1">
    <location>
        <begin position="44"/>
        <end position="63"/>
    </location>
</feature>
<keyword evidence="1" id="KW-0472">Membrane</keyword>
<protein>
    <submittedName>
        <fullName evidence="2">Uncharacterized protein</fullName>
    </submittedName>
</protein>
<proteinExistence type="predicted"/>
<gene>
    <name evidence="2" type="ORF">RGQ30_18010</name>
</gene>
<evidence type="ECO:0000313" key="3">
    <source>
        <dbReference type="Proteomes" id="UP001329151"/>
    </source>
</evidence>
<accession>A0AA86J7A4</accession>
<feature type="transmembrane region" description="Helical" evidence="1">
    <location>
        <begin position="9"/>
        <end position="32"/>
    </location>
</feature>
<keyword evidence="1" id="KW-0812">Transmembrane</keyword>
<reference evidence="2 3" key="1">
    <citation type="submission" date="2023-10" db="EMBL/GenBank/DDBJ databases">
        <title>Complete Genome Sequence of Limnobacter thiooxidans CS-K2T, Isolated from freshwater lake sediments in Bavaria, Germany.</title>
        <authorList>
            <person name="Naruki M."/>
            <person name="Watanabe A."/>
            <person name="Warashina T."/>
            <person name="Morita T."/>
            <person name="Arakawa K."/>
        </authorList>
    </citation>
    <scope>NUCLEOTIDE SEQUENCE [LARGE SCALE GENOMIC DNA]</scope>
    <source>
        <strain evidence="2 3">CS-K2</strain>
    </source>
</reference>
<keyword evidence="1" id="KW-1133">Transmembrane helix</keyword>
<dbReference type="KEGG" id="lto:RGQ30_18010"/>
<feature type="transmembrane region" description="Helical" evidence="1">
    <location>
        <begin position="111"/>
        <end position="132"/>
    </location>
</feature>
<evidence type="ECO:0000313" key="2">
    <source>
        <dbReference type="EMBL" id="BET26300.1"/>
    </source>
</evidence>
<organism evidence="2 3">
    <name type="scientific">Limnobacter thiooxidans</name>
    <dbReference type="NCBI Taxonomy" id="131080"/>
    <lineage>
        <taxon>Bacteria</taxon>
        <taxon>Pseudomonadati</taxon>
        <taxon>Pseudomonadota</taxon>
        <taxon>Betaproteobacteria</taxon>
        <taxon>Burkholderiales</taxon>
        <taxon>Burkholderiaceae</taxon>
        <taxon>Limnobacter</taxon>
    </lineage>
</organism>
<evidence type="ECO:0000256" key="1">
    <source>
        <dbReference type="SAM" id="Phobius"/>
    </source>
</evidence>
<name>A0AA86J7A4_9BURK</name>
<dbReference type="EMBL" id="AP028947">
    <property type="protein sequence ID" value="BET26300.1"/>
    <property type="molecule type" value="Genomic_DNA"/>
</dbReference>